<evidence type="ECO:0000256" key="5">
    <source>
        <dbReference type="ARBA" id="ARBA00023014"/>
    </source>
</evidence>
<evidence type="ECO:0000256" key="2">
    <source>
        <dbReference type="ARBA" id="ARBA00022723"/>
    </source>
</evidence>
<dbReference type="GO" id="GO:0051539">
    <property type="term" value="F:4 iron, 4 sulfur cluster binding"/>
    <property type="evidence" value="ECO:0007669"/>
    <property type="project" value="UniProtKB-UniRule"/>
</dbReference>
<comment type="caution">
    <text evidence="8">The sequence shown here is derived from an EMBL/GenBank/DDBJ whole genome shotgun (WGS) entry which is preliminary data.</text>
</comment>
<organism evidence="8 9">
    <name type="scientific">Thioalkalivibrio denitrificans</name>
    <dbReference type="NCBI Taxonomy" id="108003"/>
    <lineage>
        <taxon>Bacteria</taxon>
        <taxon>Pseudomonadati</taxon>
        <taxon>Pseudomonadota</taxon>
        <taxon>Gammaproteobacteria</taxon>
        <taxon>Chromatiales</taxon>
        <taxon>Ectothiorhodospiraceae</taxon>
        <taxon>Thioalkalivibrio</taxon>
    </lineage>
</organism>
<keyword evidence="5 6" id="KW-0411">Iron-sulfur</keyword>
<dbReference type="InterPro" id="IPR004017">
    <property type="entry name" value="Cys_rich_dom"/>
</dbReference>
<dbReference type="Gene3D" id="1.10.1060.10">
    <property type="entry name" value="Alpha-helical ferredoxin"/>
    <property type="match status" value="1"/>
</dbReference>
<dbReference type="InterPro" id="IPR009051">
    <property type="entry name" value="Helical_ferredxn"/>
</dbReference>
<dbReference type="PIRSF" id="PIRSF000139">
    <property type="entry name" value="Glc_ox_4Fe-4S"/>
    <property type="match status" value="1"/>
</dbReference>
<keyword evidence="1 6" id="KW-0004">4Fe-4S</keyword>
<keyword evidence="3" id="KW-0677">Repeat</keyword>
<evidence type="ECO:0000256" key="6">
    <source>
        <dbReference type="PIRNR" id="PIRNR000139"/>
    </source>
</evidence>
<dbReference type="GO" id="GO:0019154">
    <property type="term" value="F:glycolate dehydrogenase activity"/>
    <property type="evidence" value="ECO:0007669"/>
    <property type="project" value="UniProtKB-EC"/>
</dbReference>
<dbReference type="STRING" id="108003.B1C78_07190"/>
<sequence>METHLAPSVRDTAQGREAERILRTCVHCGFCNATCPTYQLRGDELDGPRGRIYLIKQVLEGTEPTRTTQRHLDRCLTCLNCMTTCPSGVDYRHLVDIGRNQVNRRVRRPVLERIERALLRAVLPYRRRFAAALNIGRWFRPVLPSRLADKMPADTGPAGPWPDARHERRMLVLAGCVQGVLTPNVDAAAARILDRLGISLQRAADGCCGAVEHHLDAEEAARQRARHNIDAWWPEIQAGAEAILVTASGCGVHVRDYGHLLRADPAYSDKAAAIVERVRDPCEVIDAEAVKRLGVNAAGRPVAFHPPCTLQHGMRLREAAEAALQAAGLRLTPVRDAHLCCGAAGTYALLQPELSTQLRDRKVQTLEEGTPEVIVTSNVGCQTHLSGHAGVPVLHWLELLDELLQASPRS</sequence>
<dbReference type="Pfam" id="PF13183">
    <property type="entry name" value="Fer4_8"/>
    <property type="match status" value="1"/>
</dbReference>
<reference evidence="8 9" key="1">
    <citation type="submission" date="2017-02" db="EMBL/GenBank/DDBJ databases">
        <title>Genomic diversity within the haloalkaliphilic genus Thioalkalivibrio.</title>
        <authorList>
            <person name="Ahn A.-C."/>
            <person name="Meier-Kolthoff J."/>
            <person name="Overmars L."/>
            <person name="Richter M."/>
            <person name="Woyke T."/>
            <person name="Sorokin D.Y."/>
            <person name="Muyzer G."/>
        </authorList>
    </citation>
    <scope>NUCLEOTIDE SEQUENCE [LARGE SCALE GENOMIC DNA]</scope>
    <source>
        <strain evidence="8 9">ALJD</strain>
    </source>
</reference>
<dbReference type="AlphaFoldDB" id="A0A1V3NJG0"/>
<comment type="cofactor">
    <cofactor evidence="6">
        <name>[4Fe-4S] cluster</name>
        <dbReference type="ChEBI" id="CHEBI:49883"/>
    </cofactor>
    <text evidence="6">Binds 2 [4Fe-4S] clusters.</text>
</comment>
<dbReference type="PROSITE" id="PS00198">
    <property type="entry name" value="4FE4S_FER_1"/>
    <property type="match status" value="1"/>
</dbReference>
<keyword evidence="9" id="KW-1185">Reference proteome</keyword>
<dbReference type="SUPFAM" id="SSF54862">
    <property type="entry name" value="4Fe-4S ferredoxins"/>
    <property type="match status" value="1"/>
</dbReference>
<accession>A0A1V3NJG0</accession>
<dbReference type="EC" id="1.1.99.14" evidence="6"/>
<evidence type="ECO:0000313" key="8">
    <source>
        <dbReference type="EMBL" id="OOG25195.1"/>
    </source>
</evidence>
<name>A0A1V3NJG0_9GAMM</name>
<dbReference type="FunFam" id="1.10.1060.10:FF:000012">
    <property type="entry name" value="Glycolate oxidase iron-sulfur subunit"/>
    <property type="match status" value="1"/>
</dbReference>
<comment type="function">
    <text evidence="6">Component of a complex that catalyzes the oxidation of glycolate to glyoxylate.</text>
</comment>
<protein>
    <recommendedName>
        <fullName evidence="6">Glycolate oxidase iron-sulfur subunit</fullName>
        <ecNumber evidence="6">1.1.99.14</ecNumber>
    </recommendedName>
</protein>
<comment type="catalytic activity">
    <reaction evidence="6">
        <text>glycolate + A = glyoxylate + AH2</text>
        <dbReference type="Rhea" id="RHEA:21264"/>
        <dbReference type="ChEBI" id="CHEBI:13193"/>
        <dbReference type="ChEBI" id="CHEBI:17499"/>
        <dbReference type="ChEBI" id="CHEBI:29805"/>
        <dbReference type="ChEBI" id="CHEBI:36655"/>
        <dbReference type="EC" id="1.1.99.14"/>
    </reaction>
</comment>
<dbReference type="PROSITE" id="PS51379">
    <property type="entry name" value="4FE4S_FER_2"/>
    <property type="match status" value="2"/>
</dbReference>
<dbReference type="NCBIfam" id="NF008434">
    <property type="entry name" value="PRK11274.1"/>
    <property type="match status" value="1"/>
</dbReference>
<dbReference type="PANTHER" id="PTHR32479:SF17">
    <property type="entry name" value="GLYCOLATE OXIDASE IRON-SULFUR SUBUNIT"/>
    <property type="match status" value="1"/>
</dbReference>
<proteinExistence type="predicted"/>
<dbReference type="InterPro" id="IPR017896">
    <property type="entry name" value="4Fe4S_Fe-S-bd"/>
</dbReference>
<keyword evidence="4 6" id="KW-0408">Iron</keyword>
<keyword evidence="2 6" id="KW-0479">Metal-binding</keyword>
<dbReference type="Pfam" id="PF02754">
    <property type="entry name" value="CCG"/>
    <property type="match status" value="2"/>
</dbReference>
<keyword evidence="6" id="KW-0249">Electron transport</keyword>
<dbReference type="RefSeq" id="WP_077278475.1">
    <property type="nucleotide sequence ID" value="NZ_MVBK01000040.1"/>
</dbReference>
<dbReference type="InterPro" id="IPR012257">
    <property type="entry name" value="Glc_ox_4Fe-4S"/>
</dbReference>
<dbReference type="GO" id="GO:0046872">
    <property type="term" value="F:metal ion binding"/>
    <property type="evidence" value="ECO:0007669"/>
    <property type="project" value="UniProtKB-UniRule"/>
</dbReference>
<evidence type="ECO:0000256" key="3">
    <source>
        <dbReference type="ARBA" id="ARBA00022737"/>
    </source>
</evidence>
<evidence type="ECO:0000256" key="1">
    <source>
        <dbReference type="ARBA" id="ARBA00022485"/>
    </source>
</evidence>
<dbReference type="OrthoDB" id="9765258at2"/>
<comment type="catalytic activity">
    <reaction evidence="6">
        <text>(R)-lactate + A = pyruvate + AH2</text>
        <dbReference type="Rhea" id="RHEA:15089"/>
        <dbReference type="ChEBI" id="CHEBI:13193"/>
        <dbReference type="ChEBI" id="CHEBI:15361"/>
        <dbReference type="ChEBI" id="CHEBI:16004"/>
        <dbReference type="ChEBI" id="CHEBI:17499"/>
    </reaction>
</comment>
<dbReference type="InterPro" id="IPR017900">
    <property type="entry name" value="4Fe4S_Fe_S_CS"/>
</dbReference>
<keyword evidence="6" id="KW-0813">Transport</keyword>
<evidence type="ECO:0000259" key="7">
    <source>
        <dbReference type="PROSITE" id="PS51379"/>
    </source>
</evidence>
<gene>
    <name evidence="8" type="ORF">B1C78_07190</name>
</gene>
<dbReference type="EMBL" id="MVBK01000040">
    <property type="protein sequence ID" value="OOG25195.1"/>
    <property type="molecule type" value="Genomic_DNA"/>
</dbReference>
<dbReference type="Proteomes" id="UP000189462">
    <property type="component" value="Unassembled WGS sequence"/>
</dbReference>
<evidence type="ECO:0000313" key="9">
    <source>
        <dbReference type="Proteomes" id="UP000189462"/>
    </source>
</evidence>
<feature type="domain" description="4Fe-4S ferredoxin-type" evidence="7">
    <location>
        <begin position="66"/>
        <end position="89"/>
    </location>
</feature>
<evidence type="ECO:0000256" key="4">
    <source>
        <dbReference type="ARBA" id="ARBA00023004"/>
    </source>
</evidence>
<dbReference type="PANTHER" id="PTHR32479">
    <property type="entry name" value="GLYCOLATE OXIDASE IRON-SULFUR SUBUNIT"/>
    <property type="match status" value="1"/>
</dbReference>
<feature type="domain" description="4Fe-4S ferredoxin-type" evidence="7">
    <location>
        <begin position="16"/>
        <end position="45"/>
    </location>
</feature>